<accession>A0A939P5Q8</accession>
<evidence type="ECO:0000256" key="4">
    <source>
        <dbReference type="ARBA" id="ARBA00022833"/>
    </source>
</evidence>
<dbReference type="AlphaFoldDB" id="A0A939P5Q8"/>
<dbReference type="SMART" id="SM00849">
    <property type="entry name" value="Lactamase_B"/>
    <property type="match status" value="1"/>
</dbReference>
<keyword evidence="4" id="KW-0862">Zinc</keyword>
<proteinExistence type="inferred from homology"/>
<feature type="domain" description="Metallo-beta-lactamase" evidence="5">
    <location>
        <begin position="41"/>
        <end position="238"/>
    </location>
</feature>
<dbReference type="SUPFAM" id="SSF56281">
    <property type="entry name" value="Metallo-hydrolase/oxidoreductase"/>
    <property type="match status" value="1"/>
</dbReference>
<dbReference type="Proteomes" id="UP000669179">
    <property type="component" value="Unassembled WGS sequence"/>
</dbReference>
<evidence type="ECO:0000256" key="1">
    <source>
        <dbReference type="ARBA" id="ARBA00007749"/>
    </source>
</evidence>
<comment type="similarity">
    <text evidence="1">Belongs to the metallo-beta-lactamase superfamily.</text>
</comment>
<gene>
    <name evidence="6" type="ORF">J4573_00030</name>
</gene>
<dbReference type="InterPro" id="IPR051013">
    <property type="entry name" value="MBL_superfamily_lactonases"/>
</dbReference>
<dbReference type="PANTHER" id="PTHR42978">
    <property type="entry name" value="QUORUM-QUENCHING LACTONASE YTNP-RELATED-RELATED"/>
    <property type="match status" value="1"/>
</dbReference>
<dbReference type="GO" id="GO:0016787">
    <property type="term" value="F:hydrolase activity"/>
    <property type="evidence" value="ECO:0007669"/>
    <property type="project" value="UniProtKB-KW"/>
</dbReference>
<reference evidence="6" key="1">
    <citation type="submission" date="2021-03" db="EMBL/GenBank/DDBJ databases">
        <authorList>
            <person name="Kanchanasin P."/>
            <person name="Saeng-In P."/>
            <person name="Phongsopitanun W."/>
            <person name="Yuki M."/>
            <person name="Kudo T."/>
            <person name="Ohkuma M."/>
            <person name="Tanasupawat S."/>
        </authorList>
    </citation>
    <scope>NUCLEOTIDE SEQUENCE</scope>
    <source>
        <strain evidence="6">GKU 128</strain>
    </source>
</reference>
<evidence type="ECO:0000259" key="5">
    <source>
        <dbReference type="SMART" id="SM00849"/>
    </source>
</evidence>
<keyword evidence="2" id="KW-0479">Metal-binding</keyword>
<protein>
    <submittedName>
        <fullName evidence="6">MBL fold metallo-hydrolase</fullName>
    </submittedName>
</protein>
<name>A0A939P5Q8_9ACTN</name>
<evidence type="ECO:0000313" key="7">
    <source>
        <dbReference type="Proteomes" id="UP000669179"/>
    </source>
</evidence>
<dbReference type="InterPro" id="IPR036866">
    <property type="entry name" value="RibonucZ/Hydroxyglut_hydro"/>
</dbReference>
<evidence type="ECO:0000256" key="3">
    <source>
        <dbReference type="ARBA" id="ARBA00022801"/>
    </source>
</evidence>
<evidence type="ECO:0000256" key="2">
    <source>
        <dbReference type="ARBA" id="ARBA00022723"/>
    </source>
</evidence>
<dbReference type="Gene3D" id="3.60.15.10">
    <property type="entry name" value="Ribonuclease Z/Hydroxyacylglutathione hydrolase-like"/>
    <property type="match status" value="1"/>
</dbReference>
<dbReference type="PANTHER" id="PTHR42978:SF6">
    <property type="entry name" value="QUORUM-QUENCHING LACTONASE YTNP-RELATED"/>
    <property type="match status" value="1"/>
</dbReference>
<keyword evidence="3" id="KW-0378">Hydrolase</keyword>
<dbReference type="Pfam" id="PF00753">
    <property type="entry name" value="Lactamase_B"/>
    <property type="match status" value="1"/>
</dbReference>
<evidence type="ECO:0000313" key="6">
    <source>
        <dbReference type="EMBL" id="MBO2445470.1"/>
    </source>
</evidence>
<dbReference type="InterPro" id="IPR001279">
    <property type="entry name" value="Metallo-B-lactamas"/>
</dbReference>
<dbReference type="GO" id="GO:0046872">
    <property type="term" value="F:metal ion binding"/>
    <property type="evidence" value="ECO:0007669"/>
    <property type="project" value="UniProtKB-KW"/>
</dbReference>
<organism evidence="6 7">
    <name type="scientific">Actinomadura barringtoniae</name>
    <dbReference type="NCBI Taxonomy" id="1427535"/>
    <lineage>
        <taxon>Bacteria</taxon>
        <taxon>Bacillati</taxon>
        <taxon>Actinomycetota</taxon>
        <taxon>Actinomycetes</taxon>
        <taxon>Streptosporangiales</taxon>
        <taxon>Thermomonosporaceae</taxon>
        <taxon>Actinomadura</taxon>
    </lineage>
</organism>
<comment type="caution">
    <text evidence="6">The sequence shown here is derived from an EMBL/GenBank/DDBJ whole genome shotgun (WGS) entry which is preliminary data.</text>
</comment>
<keyword evidence="7" id="KW-1185">Reference proteome</keyword>
<sequence>MGSALRRPPEELFPGAGPGLWERIRAEEPRAFGPGGEWVLHFHCFLLRVPDGPTIVVDAGLGQVGSPAATWAPVPGALPSELEAAGVAPAEVDAVVITHLHSDHAAGALWDGKPLFPNARHLVQSDELAWLEAERPPLLTDVIEPVRTAGLLDAPVGEVRLAPAVRVVPTPGHTPGHQSVIVGDDEVVIAGDVLHHPIQLADPSIRYAYDEDSDAALATRIALLDRLRERGGRLALPHLPSPFVSVP</sequence>
<dbReference type="EMBL" id="JAGEOJ010000001">
    <property type="protein sequence ID" value="MBO2445470.1"/>
    <property type="molecule type" value="Genomic_DNA"/>
</dbReference>